<dbReference type="EMBL" id="BKCJ011050141">
    <property type="protein sequence ID" value="GFC75085.1"/>
    <property type="molecule type" value="Genomic_DNA"/>
</dbReference>
<sequence length="98" mass="10763">MNYKPVVARNQSNGNACTKACDDADYGFQPSSDGGKKVDEDQRQESECKDQEKENNVNNTNNVNVVSTNGVNVVSSNTNNELPFDPDMPTLEDISTFN</sequence>
<evidence type="ECO:0000256" key="1">
    <source>
        <dbReference type="SAM" id="MobiDB-lite"/>
    </source>
</evidence>
<organism evidence="2">
    <name type="scientific">Tanacetum cinerariifolium</name>
    <name type="common">Dalmatian daisy</name>
    <name type="synonym">Chrysanthemum cinerariifolium</name>
    <dbReference type="NCBI Taxonomy" id="118510"/>
    <lineage>
        <taxon>Eukaryota</taxon>
        <taxon>Viridiplantae</taxon>
        <taxon>Streptophyta</taxon>
        <taxon>Embryophyta</taxon>
        <taxon>Tracheophyta</taxon>
        <taxon>Spermatophyta</taxon>
        <taxon>Magnoliopsida</taxon>
        <taxon>eudicotyledons</taxon>
        <taxon>Gunneridae</taxon>
        <taxon>Pentapetalae</taxon>
        <taxon>asterids</taxon>
        <taxon>campanulids</taxon>
        <taxon>Asterales</taxon>
        <taxon>Asteraceae</taxon>
        <taxon>Asteroideae</taxon>
        <taxon>Anthemideae</taxon>
        <taxon>Anthemidinae</taxon>
        <taxon>Tanacetum</taxon>
    </lineage>
</organism>
<feature type="compositionally biased region" description="Low complexity" evidence="1">
    <location>
        <begin position="56"/>
        <end position="80"/>
    </location>
</feature>
<accession>A0A699QLB0</accession>
<feature type="non-terminal residue" evidence="2">
    <location>
        <position position="98"/>
    </location>
</feature>
<comment type="caution">
    <text evidence="2">The sequence shown here is derived from an EMBL/GenBank/DDBJ whole genome shotgun (WGS) entry which is preliminary data.</text>
</comment>
<protein>
    <submittedName>
        <fullName evidence="2">Uncharacterized protein</fullName>
    </submittedName>
</protein>
<feature type="region of interest" description="Disordered" evidence="1">
    <location>
        <begin position="25"/>
        <end position="98"/>
    </location>
</feature>
<name>A0A699QLB0_TANCI</name>
<proteinExistence type="predicted"/>
<dbReference type="AlphaFoldDB" id="A0A699QLB0"/>
<gene>
    <name evidence="2" type="ORF">Tci_847055</name>
</gene>
<evidence type="ECO:0000313" key="2">
    <source>
        <dbReference type="EMBL" id="GFC75085.1"/>
    </source>
</evidence>
<feature type="compositionally biased region" description="Basic and acidic residues" evidence="1">
    <location>
        <begin position="34"/>
        <end position="55"/>
    </location>
</feature>
<reference evidence="2" key="1">
    <citation type="journal article" date="2019" name="Sci. Rep.">
        <title>Draft genome of Tanacetum cinerariifolium, the natural source of mosquito coil.</title>
        <authorList>
            <person name="Yamashiro T."/>
            <person name="Shiraishi A."/>
            <person name="Satake H."/>
            <person name="Nakayama K."/>
        </authorList>
    </citation>
    <scope>NUCLEOTIDE SEQUENCE</scope>
</reference>